<keyword evidence="5" id="KW-1133">Transmembrane helix</keyword>
<evidence type="ECO:0000256" key="4">
    <source>
        <dbReference type="ARBA" id="ARBA00022787"/>
    </source>
</evidence>
<comment type="caution">
    <text evidence="10">The sequence shown here is derived from an EMBL/GenBank/DDBJ whole genome shotgun (WGS) entry which is preliminary data.</text>
</comment>
<proteinExistence type="inferred from homology"/>
<organism evidence="10 11">
    <name type="scientific">Artemia franciscana</name>
    <name type="common">Brine shrimp</name>
    <name type="synonym">Artemia sanfranciscana</name>
    <dbReference type="NCBI Taxonomy" id="6661"/>
    <lineage>
        <taxon>Eukaryota</taxon>
        <taxon>Metazoa</taxon>
        <taxon>Ecdysozoa</taxon>
        <taxon>Arthropoda</taxon>
        <taxon>Crustacea</taxon>
        <taxon>Branchiopoda</taxon>
        <taxon>Anostraca</taxon>
        <taxon>Artemiidae</taxon>
        <taxon>Artemia</taxon>
    </lineage>
</organism>
<evidence type="ECO:0000256" key="2">
    <source>
        <dbReference type="ARBA" id="ARBA00008937"/>
    </source>
</evidence>
<dbReference type="PANTHER" id="PTHR13247">
    <property type="entry name" value="TETRATRICOPEPTIDE REPEAT PROTEIN 11 TPR REPEAT PROTEIN 11"/>
    <property type="match status" value="1"/>
</dbReference>
<keyword evidence="6" id="KW-0496">Mitochondrion</keyword>
<evidence type="ECO:0000313" key="11">
    <source>
        <dbReference type="Proteomes" id="UP001187531"/>
    </source>
</evidence>
<dbReference type="InterPro" id="IPR011990">
    <property type="entry name" value="TPR-like_helical_dom_sf"/>
</dbReference>
<evidence type="ECO:0000256" key="8">
    <source>
        <dbReference type="PROSITE-ProRule" id="PRU00339"/>
    </source>
</evidence>
<dbReference type="SUPFAM" id="SSF48452">
    <property type="entry name" value="TPR-like"/>
    <property type="match status" value="1"/>
</dbReference>
<feature type="compositionally biased region" description="Basic and acidic residues" evidence="9">
    <location>
        <begin position="33"/>
        <end position="42"/>
    </location>
</feature>
<name>A0AA88L6X3_ARTSF</name>
<dbReference type="EMBL" id="JAVRJZ010000008">
    <property type="protein sequence ID" value="KAK2719217.1"/>
    <property type="molecule type" value="Genomic_DNA"/>
</dbReference>
<accession>A0AA88L6X3</accession>
<dbReference type="InterPro" id="IPR033745">
    <property type="entry name" value="Fis1_cytosol"/>
</dbReference>
<dbReference type="InterPro" id="IPR028058">
    <property type="entry name" value="Fis1_TPR_N"/>
</dbReference>
<dbReference type="GO" id="GO:0005778">
    <property type="term" value="C:peroxisomal membrane"/>
    <property type="evidence" value="ECO:0007669"/>
    <property type="project" value="TreeGrafter"/>
</dbReference>
<keyword evidence="8" id="KW-0802">TPR repeat</keyword>
<comment type="similarity">
    <text evidence="2">Belongs to the FIS1 family.</text>
</comment>
<dbReference type="GO" id="GO:0000266">
    <property type="term" value="P:mitochondrial fission"/>
    <property type="evidence" value="ECO:0007669"/>
    <property type="project" value="InterPro"/>
</dbReference>
<dbReference type="Gene3D" id="1.25.40.10">
    <property type="entry name" value="Tetratricopeptide repeat domain"/>
    <property type="match status" value="1"/>
</dbReference>
<protein>
    <recommendedName>
        <fullName evidence="12">Tetratricopeptide repeat protein</fullName>
    </recommendedName>
</protein>
<evidence type="ECO:0000256" key="9">
    <source>
        <dbReference type="SAM" id="MobiDB-lite"/>
    </source>
</evidence>
<dbReference type="PANTHER" id="PTHR13247:SF0">
    <property type="entry name" value="MITOCHONDRIAL FISSION 1 PROTEIN"/>
    <property type="match status" value="1"/>
</dbReference>
<evidence type="ECO:0000256" key="6">
    <source>
        <dbReference type="ARBA" id="ARBA00023128"/>
    </source>
</evidence>
<feature type="repeat" description="TPR" evidence="8">
    <location>
        <begin position="256"/>
        <end position="289"/>
    </location>
</feature>
<dbReference type="InterPro" id="IPR019734">
    <property type="entry name" value="TPR_rpt"/>
</dbReference>
<keyword evidence="11" id="KW-1185">Reference proteome</keyword>
<dbReference type="GO" id="GO:0000422">
    <property type="term" value="P:autophagy of mitochondrion"/>
    <property type="evidence" value="ECO:0007669"/>
    <property type="project" value="TreeGrafter"/>
</dbReference>
<evidence type="ECO:0008006" key="12">
    <source>
        <dbReference type="Google" id="ProtNLM"/>
    </source>
</evidence>
<comment type="subcellular location">
    <subcellularLocation>
        <location evidence="1">Mitochondrion outer membrane</location>
        <topology evidence="1">Single-pass membrane protein</topology>
    </subcellularLocation>
</comment>
<feature type="region of interest" description="Disordered" evidence="9">
    <location>
        <begin position="27"/>
        <end position="49"/>
    </location>
</feature>
<gene>
    <name evidence="10" type="ORF">QYM36_004891</name>
</gene>
<evidence type="ECO:0000313" key="10">
    <source>
        <dbReference type="EMBL" id="KAK2719217.1"/>
    </source>
</evidence>
<evidence type="ECO:0000256" key="1">
    <source>
        <dbReference type="ARBA" id="ARBA00004572"/>
    </source>
</evidence>
<keyword evidence="7" id="KW-0472">Membrane</keyword>
<evidence type="ECO:0000256" key="5">
    <source>
        <dbReference type="ARBA" id="ARBA00022989"/>
    </source>
</evidence>
<dbReference type="CDD" id="cd12212">
    <property type="entry name" value="Fis1"/>
    <property type="match status" value="1"/>
</dbReference>
<dbReference type="InterPro" id="IPR016543">
    <property type="entry name" value="Fis1"/>
</dbReference>
<keyword evidence="4" id="KW-1000">Mitochondrion outer membrane</keyword>
<dbReference type="PROSITE" id="PS50005">
    <property type="entry name" value="TPR"/>
    <property type="match status" value="1"/>
</dbReference>
<dbReference type="Proteomes" id="UP001187531">
    <property type="component" value="Unassembled WGS sequence"/>
</dbReference>
<evidence type="ECO:0000256" key="3">
    <source>
        <dbReference type="ARBA" id="ARBA00022692"/>
    </source>
</evidence>
<dbReference type="Pfam" id="PF14852">
    <property type="entry name" value="Fis1_TPR_N"/>
    <property type="match status" value="1"/>
</dbReference>
<reference evidence="10" key="1">
    <citation type="submission" date="2023-07" db="EMBL/GenBank/DDBJ databases">
        <title>Chromosome-level genome assembly of Artemia franciscana.</title>
        <authorList>
            <person name="Jo E."/>
        </authorList>
    </citation>
    <scope>NUCLEOTIDE SEQUENCE</scope>
    <source>
        <tissue evidence="10">Whole body</tissue>
    </source>
</reference>
<dbReference type="InterPro" id="IPR028061">
    <property type="entry name" value="Fis1_TPR_C"/>
</dbReference>
<evidence type="ECO:0000256" key="7">
    <source>
        <dbReference type="ARBA" id="ARBA00023136"/>
    </source>
</evidence>
<dbReference type="Pfam" id="PF14853">
    <property type="entry name" value="Fis1_TPR_C"/>
    <property type="match status" value="1"/>
</dbReference>
<keyword evidence="3" id="KW-0812">Transmembrane</keyword>
<dbReference type="GO" id="GO:0043653">
    <property type="term" value="P:mitochondrial fragmentation involved in apoptotic process"/>
    <property type="evidence" value="ECO:0007669"/>
    <property type="project" value="TreeGrafter"/>
</dbReference>
<sequence>MKRKKGKSQVLTDTPVKNALIKELSAKKKRKDGKPVLTEKKKPVNPARTPQRKCCIGHFLLKQRIPALIVKMMVFDDDSNLDIDINDCTADKDETSVGDFILVEFLGKRVKKYFAGEVKEDTSEGYVVTFPCRKFPSWEFVFLEAVDESLVSKRDIVMKLPVPRISGGTEHAAKALVFDISLSKYLVETMSKHELNFESEKFEKQYFEELKDGKVTAASKFNFAFCLVKSRYAEDIKNGIKFLEELIIKGDEEARRDYIFYLAYGHFKLKDYPKALEYTETLLAMEPNNRQAMDMKTNIKKKMEIGKPEYSVWK</sequence>
<dbReference type="AlphaFoldDB" id="A0AA88L6X3"/>
<dbReference type="GO" id="GO:0016559">
    <property type="term" value="P:peroxisome fission"/>
    <property type="evidence" value="ECO:0007669"/>
    <property type="project" value="TreeGrafter"/>
</dbReference>
<dbReference type="GO" id="GO:0005741">
    <property type="term" value="C:mitochondrial outer membrane"/>
    <property type="evidence" value="ECO:0007669"/>
    <property type="project" value="UniProtKB-SubCell"/>
</dbReference>